<reference evidence="8" key="1">
    <citation type="submission" date="2016-11" db="UniProtKB">
        <authorList>
            <consortium name="WormBaseParasite"/>
        </authorList>
    </citation>
    <scope>IDENTIFICATION</scope>
</reference>
<evidence type="ECO:0000313" key="7">
    <source>
        <dbReference type="Proteomes" id="UP000095280"/>
    </source>
</evidence>
<evidence type="ECO:0000256" key="2">
    <source>
        <dbReference type="ARBA" id="ARBA00022737"/>
    </source>
</evidence>
<feature type="compositionally biased region" description="Basic and acidic residues" evidence="4">
    <location>
        <begin position="38"/>
        <end position="47"/>
    </location>
</feature>
<dbReference type="InterPro" id="IPR055442">
    <property type="entry name" value="Beta-prop_EML-like_2nd"/>
</dbReference>
<proteinExistence type="predicted"/>
<dbReference type="InterPro" id="IPR036322">
    <property type="entry name" value="WD40_repeat_dom_sf"/>
</dbReference>
<dbReference type="InterPro" id="IPR005108">
    <property type="entry name" value="HELP"/>
</dbReference>
<dbReference type="SMART" id="SM00320">
    <property type="entry name" value="WD40"/>
    <property type="match status" value="7"/>
</dbReference>
<dbReference type="Pfam" id="PF23414">
    <property type="entry name" value="Beta-prop_EML_2"/>
    <property type="match status" value="1"/>
</dbReference>
<feature type="repeat" description="WD" evidence="3">
    <location>
        <begin position="431"/>
        <end position="462"/>
    </location>
</feature>
<accession>A0A1I8FGP9</accession>
<dbReference type="Gene3D" id="2.130.10.10">
    <property type="entry name" value="YVTN repeat-like/Quinoprotein amine dehydrogenase"/>
    <property type="match status" value="2"/>
</dbReference>
<dbReference type="Pfam" id="PF23409">
    <property type="entry name" value="Beta-prop_EML"/>
    <property type="match status" value="1"/>
</dbReference>
<protein>
    <submittedName>
        <fullName evidence="8">WD_REPEATS_REGION domain-containing protein</fullName>
    </submittedName>
</protein>
<dbReference type="WBParaSite" id="maker-unitig_33979-snap-gene-0.1-mRNA-1">
    <property type="protein sequence ID" value="maker-unitig_33979-snap-gene-0.1-mRNA-1"/>
    <property type="gene ID" value="maker-unitig_33979-snap-gene-0.1"/>
</dbReference>
<keyword evidence="1 3" id="KW-0853">WD repeat</keyword>
<feature type="domain" description="EML-like second beta-propeller" evidence="6">
    <location>
        <begin position="430"/>
        <end position="535"/>
    </location>
</feature>
<dbReference type="InterPro" id="IPR015943">
    <property type="entry name" value="WD40/YVTN_repeat-like_dom_sf"/>
</dbReference>
<dbReference type="PANTHER" id="PTHR13720:SF33">
    <property type="entry name" value="HELP DOMAIN-CONTAINING PROTEIN"/>
    <property type="match status" value="1"/>
</dbReference>
<feature type="region of interest" description="Disordered" evidence="4">
    <location>
        <begin position="18"/>
        <end position="109"/>
    </location>
</feature>
<dbReference type="InterPro" id="IPR050630">
    <property type="entry name" value="WD_repeat_EMAP"/>
</dbReference>
<dbReference type="PANTHER" id="PTHR13720">
    <property type="entry name" value="WD-40 REPEAT PROTEIN"/>
    <property type="match status" value="1"/>
</dbReference>
<sequence length="536" mass="59189">GKFAKYKQYVGHSAHVTNCRWSDDSDTDSEEEGGYDSDVEREKRMDYASKTYQISPLRERVGKRPTEQQQAGGDGLDALRPAVSRKTPKPPKVVRGVASGDKKRPHHQHEEVADLQLEFVHGYRGFDCRSNLHYPKRGWRHHSVPRCRGVSAGTQSFFLGHDDDILCLMVNRCPNSPAWSPALKSALADPPILVWSSRTLATLATLRGAHSVGVCSLDFSASGKHLVSVGLDSQHTIAVWRWQEGQLVTTCGGNSQRVFRAEFRPDSDSQFVSVGVKHVKFWTLAGSQLVHRRGQLSGYADGNLRMTTMLSIAFAHNGVTYTGAMSGDVFVWQEHRLLIRLVEKAHQGPVFSLYTTLKDGLIVSGGKEKGGKSSGGLVKLWDQEMKRCREYNLNLSDKTAVIKSVCRVRLAKKTRPDAGGPWPRRRRTVGLAVHPGARQFATASDDGTCRIWDIGKKTMLHKLHSGPARSVAFSQNGEMLAAGLKNGSVLLLNTRPAQADWQASRPRQLSDVRFSPDSKLLAVGSAEGAVDFYQVL</sequence>
<feature type="compositionally biased region" description="Basic and acidic residues" evidence="4">
    <location>
        <begin position="57"/>
        <end position="66"/>
    </location>
</feature>
<feature type="compositionally biased region" description="Acidic residues" evidence="4">
    <location>
        <begin position="24"/>
        <end position="37"/>
    </location>
</feature>
<dbReference type="AlphaFoldDB" id="A0A1I8FGP9"/>
<feature type="domain" description="EML-like first beta-propeller" evidence="5">
    <location>
        <begin position="154"/>
        <end position="407"/>
    </location>
</feature>
<dbReference type="SUPFAM" id="SSF50978">
    <property type="entry name" value="WD40 repeat-like"/>
    <property type="match status" value="1"/>
</dbReference>
<evidence type="ECO:0000259" key="5">
    <source>
        <dbReference type="Pfam" id="PF23409"/>
    </source>
</evidence>
<keyword evidence="7" id="KW-1185">Reference proteome</keyword>
<dbReference type="Pfam" id="PF03451">
    <property type="entry name" value="HELP"/>
    <property type="match status" value="1"/>
</dbReference>
<dbReference type="InterPro" id="IPR055439">
    <property type="entry name" value="Beta-prop_EML_1st"/>
</dbReference>
<organism evidence="7 8">
    <name type="scientific">Macrostomum lignano</name>
    <dbReference type="NCBI Taxonomy" id="282301"/>
    <lineage>
        <taxon>Eukaryota</taxon>
        <taxon>Metazoa</taxon>
        <taxon>Spiralia</taxon>
        <taxon>Lophotrochozoa</taxon>
        <taxon>Platyhelminthes</taxon>
        <taxon>Rhabditophora</taxon>
        <taxon>Macrostomorpha</taxon>
        <taxon>Macrostomida</taxon>
        <taxon>Macrostomidae</taxon>
        <taxon>Macrostomum</taxon>
    </lineage>
</organism>
<evidence type="ECO:0000313" key="8">
    <source>
        <dbReference type="WBParaSite" id="maker-unitig_33979-snap-gene-0.1-mRNA-1"/>
    </source>
</evidence>
<evidence type="ECO:0000256" key="3">
    <source>
        <dbReference type="PROSITE-ProRule" id="PRU00221"/>
    </source>
</evidence>
<evidence type="ECO:0000256" key="4">
    <source>
        <dbReference type="SAM" id="MobiDB-lite"/>
    </source>
</evidence>
<dbReference type="GO" id="GO:0008017">
    <property type="term" value="F:microtubule binding"/>
    <property type="evidence" value="ECO:0007669"/>
    <property type="project" value="TreeGrafter"/>
</dbReference>
<name>A0A1I8FGP9_9PLAT</name>
<evidence type="ECO:0000259" key="6">
    <source>
        <dbReference type="Pfam" id="PF23414"/>
    </source>
</evidence>
<keyword evidence="2" id="KW-0677">Repeat</keyword>
<dbReference type="PROSITE" id="PS50082">
    <property type="entry name" value="WD_REPEATS_2"/>
    <property type="match status" value="1"/>
</dbReference>
<evidence type="ECO:0000256" key="1">
    <source>
        <dbReference type="ARBA" id="ARBA00022574"/>
    </source>
</evidence>
<dbReference type="InterPro" id="IPR001680">
    <property type="entry name" value="WD40_rpt"/>
</dbReference>
<dbReference type="Proteomes" id="UP000095280">
    <property type="component" value="Unplaced"/>
</dbReference>